<dbReference type="STRING" id="561180.BIFGAL_03279"/>
<evidence type="ECO:0000313" key="1">
    <source>
        <dbReference type="EMBL" id="EFA23162.1"/>
    </source>
</evidence>
<accession>D1NTV8</accession>
<dbReference type="AlphaFoldDB" id="D1NTV8"/>
<organism evidence="1 2">
    <name type="scientific">Bifidobacterium gallicum DSM 20093 = LMG 11596</name>
    <dbReference type="NCBI Taxonomy" id="561180"/>
    <lineage>
        <taxon>Bacteria</taxon>
        <taxon>Bacillati</taxon>
        <taxon>Actinomycetota</taxon>
        <taxon>Actinomycetes</taxon>
        <taxon>Bifidobacteriales</taxon>
        <taxon>Bifidobacteriaceae</taxon>
        <taxon>Bifidobacterium</taxon>
    </lineage>
</organism>
<comment type="caution">
    <text evidence="1">The sequence shown here is derived from an EMBL/GenBank/DDBJ whole genome shotgun (WGS) entry which is preliminary data.</text>
</comment>
<proteinExistence type="predicted"/>
<dbReference type="Proteomes" id="UP000003656">
    <property type="component" value="Unassembled WGS sequence"/>
</dbReference>
<evidence type="ECO:0000313" key="2">
    <source>
        <dbReference type="Proteomes" id="UP000003656"/>
    </source>
</evidence>
<name>D1NTV8_9BIFI</name>
<sequence length="43" mass="4683">MAWRSRAHGSDGGDAPICVSIIGAFCRTRRMSALHWGFGITHP</sequence>
<reference evidence="1 2" key="1">
    <citation type="submission" date="2009-11" db="EMBL/GenBank/DDBJ databases">
        <authorList>
            <person name="Weinstock G."/>
            <person name="Sodergren E."/>
            <person name="Clifton S."/>
            <person name="Fulton L."/>
            <person name="Fulton B."/>
            <person name="Courtney L."/>
            <person name="Fronick C."/>
            <person name="Harrison M."/>
            <person name="Strong C."/>
            <person name="Farmer C."/>
            <person name="Delahaunty K."/>
            <person name="Markovic C."/>
            <person name="Hall O."/>
            <person name="Minx P."/>
            <person name="Tomlinson C."/>
            <person name="Mitreva M."/>
            <person name="Nelson J."/>
            <person name="Hou S."/>
            <person name="Wollam A."/>
            <person name="Pepin K.H."/>
            <person name="Johnson M."/>
            <person name="Bhonagiri V."/>
            <person name="Nash W.E."/>
            <person name="Warren W."/>
            <person name="Chinwalla A."/>
            <person name="Mardis E.R."/>
            <person name="Wilson R.K."/>
        </authorList>
    </citation>
    <scope>NUCLEOTIDE SEQUENCE [LARGE SCALE GENOMIC DNA]</scope>
    <source>
        <strain evidence="1 2">DSM 20093</strain>
    </source>
</reference>
<gene>
    <name evidence="1" type="ORF">BIFGAL_03279</name>
</gene>
<protein>
    <submittedName>
        <fullName evidence="1">Uncharacterized protein</fullName>
    </submittedName>
</protein>
<dbReference type="EMBL" id="ABXB03000002">
    <property type="protein sequence ID" value="EFA23162.1"/>
    <property type="molecule type" value="Genomic_DNA"/>
</dbReference>